<evidence type="ECO:0000256" key="1">
    <source>
        <dbReference type="SAM" id="MobiDB-lite"/>
    </source>
</evidence>
<dbReference type="AlphaFoldDB" id="A0A7E4ZW46"/>
<proteinExistence type="predicted"/>
<accession>A0A7E4ZW46</accession>
<name>A0A7E4ZW46_PANRE</name>
<protein>
    <submittedName>
        <fullName evidence="3">Kinesin motor domain-containing protein</fullName>
    </submittedName>
</protein>
<dbReference type="WBParaSite" id="Pan_g20871.t1">
    <property type="protein sequence ID" value="Pan_g20871.t1"/>
    <property type="gene ID" value="Pan_g20871"/>
</dbReference>
<evidence type="ECO:0000313" key="2">
    <source>
        <dbReference type="Proteomes" id="UP000492821"/>
    </source>
</evidence>
<evidence type="ECO:0000313" key="3">
    <source>
        <dbReference type="WBParaSite" id="Pan_g20871.t1"/>
    </source>
</evidence>
<keyword evidence="2" id="KW-1185">Reference proteome</keyword>
<sequence length="69" mass="7720">MQAQFQKLTRVPPAERGSKGGRTMILMMTAWMLAPREKDSVDPSVVATVRVRDLRSNENERSSVAMSRG</sequence>
<organism evidence="2 3">
    <name type="scientific">Panagrellus redivivus</name>
    <name type="common">Microworm</name>
    <dbReference type="NCBI Taxonomy" id="6233"/>
    <lineage>
        <taxon>Eukaryota</taxon>
        <taxon>Metazoa</taxon>
        <taxon>Ecdysozoa</taxon>
        <taxon>Nematoda</taxon>
        <taxon>Chromadorea</taxon>
        <taxon>Rhabditida</taxon>
        <taxon>Tylenchina</taxon>
        <taxon>Panagrolaimomorpha</taxon>
        <taxon>Panagrolaimoidea</taxon>
        <taxon>Panagrolaimidae</taxon>
        <taxon>Panagrellus</taxon>
    </lineage>
</organism>
<reference evidence="2" key="1">
    <citation type="journal article" date="2013" name="Genetics">
        <title>The draft genome and transcriptome of Panagrellus redivivus are shaped by the harsh demands of a free-living lifestyle.</title>
        <authorList>
            <person name="Srinivasan J."/>
            <person name="Dillman A.R."/>
            <person name="Macchietto M.G."/>
            <person name="Heikkinen L."/>
            <person name="Lakso M."/>
            <person name="Fracchia K.M."/>
            <person name="Antoshechkin I."/>
            <person name="Mortazavi A."/>
            <person name="Wong G."/>
            <person name="Sternberg P.W."/>
        </authorList>
    </citation>
    <scope>NUCLEOTIDE SEQUENCE [LARGE SCALE GENOMIC DNA]</scope>
    <source>
        <strain evidence="2">MT8872</strain>
    </source>
</reference>
<reference evidence="3" key="2">
    <citation type="submission" date="2020-10" db="UniProtKB">
        <authorList>
            <consortium name="WormBaseParasite"/>
        </authorList>
    </citation>
    <scope>IDENTIFICATION</scope>
</reference>
<feature type="region of interest" description="Disordered" evidence="1">
    <location>
        <begin position="1"/>
        <end position="21"/>
    </location>
</feature>
<dbReference type="Proteomes" id="UP000492821">
    <property type="component" value="Unassembled WGS sequence"/>
</dbReference>